<dbReference type="InterPro" id="IPR027417">
    <property type="entry name" value="P-loop_NTPase"/>
</dbReference>
<dbReference type="PANTHER" id="PTHR12706:SF30">
    <property type="entry name" value="PROTEIN STRAWBERRY NOTCH-RELATED"/>
    <property type="match status" value="1"/>
</dbReference>
<dbReference type="InterPro" id="IPR026741">
    <property type="entry name" value="SNO"/>
</dbReference>
<accession>A0A1D2MTP0</accession>
<sequence>MANDEHMGATETYAEYKPAKLTIGNPHPDSVVETASLASVPPPEISYTLKIPDGVIEKGKLSALQLEAIVYACQKHEQTLETGERAGYLIGDGAGVGKGRTIAGIILDNYIRGRKKAIWISVSSDLLVDAERDFKDIGASKMPVHTLSKTKYGPLRFGNRNHGVLFATYSALIGCSSSAKGLNTRLKQIIAWFGEDFDGVIVFDECHRAKNLWPAAGSKPTKTGQAVSELQRILRNARVVYASATGASEPRNMAYMARLGLWGPGTTFSATKNFVEALEKRGISAMELVAMDLKLRGAYLARQLSFQGVTFSVEYVSLTDEFIGMYNEAVNWVSNKGSTR</sequence>
<proteinExistence type="inferred from homology"/>
<keyword evidence="6" id="KW-1185">Reference proteome</keyword>
<dbReference type="Proteomes" id="UP000094527">
    <property type="component" value="Unassembled WGS sequence"/>
</dbReference>
<comment type="caution">
    <text evidence="5">The sequence shown here is derived from an EMBL/GenBank/DDBJ whole genome shotgun (WGS) entry which is preliminary data.</text>
</comment>
<dbReference type="AlphaFoldDB" id="A0A1D2MTP0"/>
<organism evidence="5 6">
    <name type="scientific">Orchesella cincta</name>
    <name type="common">Springtail</name>
    <name type="synonym">Podura cincta</name>
    <dbReference type="NCBI Taxonomy" id="48709"/>
    <lineage>
        <taxon>Eukaryota</taxon>
        <taxon>Metazoa</taxon>
        <taxon>Ecdysozoa</taxon>
        <taxon>Arthropoda</taxon>
        <taxon>Hexapoda</taxon>
        <taxon>Collembola</taxon>
        <taxon>Entomobryomorpha</taxon>
        <taxon>Entomobryoidea</taxon>
        <taxon>Orchesellidae</taxon>
        <taxon>Orchesellinae</taxon>
        <taxon>Orchesella</taxon>
    </lineage>
</organism>
<dbReference type="OrthoDB" id="421838at2759"/>
<evidence type="ECO:0000256" key="1">
    <source>
        <dbReference type="ARBA" id="ARBA00006992"/>
    </source>
</evidence>
<dbReference type="PANTHER" id="PTHR12706">
    <property type="entry name" value="STRAWBERRY NOTCH-RELATED"/>
    <property type="match status" value="1"/>
</dbReference>
<dbReference type="Pfam" id="PF13872">
    <property type="entry name" value="AAA_34"/>
    <property type="match status" value="1"/>
</dbReference>
<dbReference type="Gene3D" id="3.40.50.300">
    <property type="entry name" value="P-loop containing nucleotide triphosphate hydrolases"/>
    <property type="match status" value="1"/>
</dbReference>
<reference evidence="5 6" key="1">
    <citation type="journal article" date="2016" name="Genome Biol. Evol.">
        <title>Gene Family Evolution Reflects Adaptation to Soil Environmental Stressors in the Genome of the Collembolan Orchesella cincta.</title>
        <authorList>
            <person name="Faddeeva-Vakhrusheva A."/>
            <person name="Derks M.F."/>
            <person name="Anvar S.Y."/>
            <person name="Agamennone V."/>
            <person name="Suring W."/>
            <person name="Smit S."/>
            <person name="van Straalen N.M."/>
            <person name="Roelofs D."/>
        </authorList>
    </citation>
    <scope>NUCLEOTIDE SEQUENCE [LARGE SCALE GENOMIC DNA]</scope>
    <source>
        <tissue evidence="5">Mixed pool</tissue>
    </source>
</reference>
<comment type="similarity">
    <text evidence="1">Belongs to the SBNO family.</text>
</comment>
<evidence type="ECO:0000313" key="6">
    <source>
        <dbReference type="Proteomes" id="UP000094527"/>
    </source>
</evidence>
<feature type="domain" description="Strawberry notch AAA" evidence="4">
    <location>
        <begin position="26"/>
        <end position="328"/>
    </location>
</feature>
<dbReference type="SUPFAM" id="SSF52540">
    <property type="entry name" value="P-loop containing nucleoside triphosphate hydrolases"/>
    <property type="match status" value="1"/>
</dbReference>
<dbReference type="GO" id="GO:0006355">
    <property type="term" value="P:regulation of DNA-templated transcription"/>
    <property type="evidence" value="ECO:0007669"/>
    <property type="project" value="InterPro"/>
</dbReference>
<dbReference type="GO" id="GO:0042393">
    <property type="term" value="F:histone binding"/>
    <property type="evidence" value="ECO:0007669"/>
    <property type="project" value="TreeGrafter"/>
</dbReference>
<name>A0A1D2MTP0_ORCCI</name>
<gene>
    <name evidence="5" type="ORF">Ocin01_10412</name>
</gene>
<evidence type="ECO:0000313" key="5">
    <source>
        <dbReference type="EMBL" id="ODM96268.1"/>
    </source>
</evidence>
<evidence type="ECO:0000256" key="3">
    <source>
        <dbReference type="ARBA" id="ARBA00023163"/>
    </source>
</evidence>
<dbReference type="OMA" id="MANDEHM"/>
<keyword evidence="3" id="KW-0804">Transcription</keyword>
<keyword evidence="2" id="KW-0805">Transcription regulation</keyword>
<evidence type="ECO:0000256" key="2">
    <source>
        <dbReference type="ARBA" id="ARBA00023015"/>
    </source>
</evidence>
<dbReference type="GO" id="GO:0005634">
    <property type="term" value="C:nucleus"/>
    <property type="evidence" value="ECO:0007669"/>
    <property type="project" value="TreeGrafter"/>
</dbReference>
<protein>
    <submittedName>
        <fullName evidence="5">Protein strawberry notch 1</fullName>
    </submittedName>
</protein>
<dbReference type="EMBL" id="LJIJ01000557">
    <property type="protein sequence ID" value="ODM96268.1"/>
    <property type="molecule type" value="Genomic_DNA"/>
</dbReference>
<dbReference type="FunFam" id="3.40.50.300:FF:000342">
    <property type="entry name" value="Protein strawberry notch homolog 2"/>
    <property type="match status" value="1"/>
</dbReference>
<dbReference type="InterPro" id="IPR039187">
    <property type="entry name" value="SNO_AAA"/>
</dbReference>
<evidence type="ECO:0000259" key="4">
    <source>
        <dbReference type="Pfam" id="PF13872"/>
    </source>
</evidence>
<dbReference type="GO" id="GO:0031490">
    <property type="term" value="F:chromatin DNA binding"/>
    <property type="evidence" value="ECO:0007669"/>
    <property type="project" value="TreeGrafter"/>
</dbReference>